<accession>A0A7H0FUB1</accession>
<dbReference type="InterPro" id="IPR003439">
    <property type="entry name" value="ABC_transporter-like_ATP-bd"/>
</dbReference>
<evidence type="ECO:0000313" key="7">
    <source>
        <dbReference type="Proteomes" id="UP000516018"/>
    </source>
</evidence>
<dbReference type="EMBL" id="CP060820">
    <property type="protein sequence ID" value="QNP39627.1"/>
    <property type="molecule type" value="Genomic_DNA"/>
</dbReference>
<dbReference type="KEGG" id="lsx:H8B22_08790"/>
<dbReference type="GO" id="GO:0005524">
    <property type="term" value="F:ATP binding"/>
    <property type="evidence" value="ECO:0007669"/>
    <property type="project" value="UniProtKB-KW"/>
</dbReference>
<proteinExistence type="inferred from homology"/>
<dbReference type="Pfam" id="PF00005">
    <property type="entry name" value="ABC_tran"/>
    <property type="match status" value="1"/>
</dbReference>
<dbReference type="PROSITE" id="PS00211">
    <property type="entry name" value="ABC_TRANSPORTER_1"/>
    <property type="match status" value="1"/>
</dbReference>
<dbReference type="SMART" id="SM00382">
    <property type="entry name" value="AAA"/>
    <property type="match status" value="1"/>
</dbReference>
<dbReference type="PANTHER" id="PTHR24220">
    <property type="entry name" value="IMPORT ATP-BINDING PROTEIN"/>
    <property type="match status" value="1"/>
</dbReference>
<keyword evidence="2" id="KW-0547">Nucleotide-binding</keyword>
<evidence type="ECO:0000256" key="4">
    <source>
        <dbReference type="ARBA" id="ARBA00038388"/>
    </source>
</evidence>
<dbReference type="AlphaFoldDB" id="A0A7H0FUB1"/>
<dbReference type="PROSITE" id="PS50893">
    <property type="entry name" value="ABC_TRANSPORTER_2"/>
    <property type="match status" value="1"/>
</dbReference>
<dbReference type="RefSeq" id="WP_187711073.1">
    <property type="nucleotide sequence ID" value="NZ_CP060820.1"/>
</dbReference>
<dbReference type="GO" id="GO:0005886">
    <property type="term" value="C:plasma membrane"/>
    <property type="evidence" value="ECO:0007669"/>
    <property type="project" value="TreeGrafter"/>
</dbReference>
<feature type="domain" description="ABC transporter" evidence="5">
    <location>
        <begin position="26"/>
        <end position="244"/>
    </location>
</feature>
<dbReference type="GO" id="GO:1902495">
    <property type="term" value="C:transmembrane transporter complex"/>
    <property type="evidence" value="ECO:0007669"/>
    <property type="project" value="UniProtKB-ARBA"/>
</dbReference>
<dbReference type="InterPro" id="IPR027417">
    <property type="entry name" value="P-loop_NTPase"/>
</dbReference>
<dbReference type="SUPFAM" id="SSF52540">
    <property type="entry name" value="P-loop containing nucleoside triphosphate hydrolases"/>
    <property type="match status" value="1"/>
</dbReference>
<evidence type="ECO:0000313" key="6">
    <source>
        <dbReference type="EMBL" id="QNP39627.1"/>
    </source>
</evidence>
<evidence type="ECO:0000256" key="2">
    <source>
        <dbReference type="ARBA" id="ARBA00022741"/>
    </source>
</evidence>
<dbReference type="Gene3D" id="3.40.50.300">
    <property type="entry name" value="P-loop containing nucleotide triphosphate hydrolases"/>
    <property type="match status" value="1"/>
</dbReference>
<organism evidence="6 7">
    <name type="scientific">Agrilutibacter terrestris</name>
    <dbReference type="NCBI Taxonomy" id="2865112"/>
    <lineage>
        <taxon>Bacteria</taxon>
        <taxon>Pseudomonadati</taxon>
        <taxon>Pseudomonadota</taxon>
        <taxon>Gammaproteobacteria</taxon>
        <taxon>Lysobacterales</taxon>
        <taxon>Lysobacteraceae</taxon>
        <taxon>Agrilutibacter</taxon>
    </lineage>
</organism>
<dbReference type="Proteomes" id="UP000516018">
    <property type="component" value="Chromosome"/>
</dbReference>
<evidence type="ECO:0000259" key="5">
    <source>
        <dbReference type="PROSITE" id="PS50893"/>
    </source>
</evidence>
<dbReference type="CDD" id="cd03255">
    <property type="entry name" value="ABC_MJ0796_LolCDE_FtsE"/>
    <property type="match status" value="1"/>
</dbReference>
<dbReference type="InterPro" id="IPR015854">
    <property type="entry name" value="ABC_transpr_LolD-like"/>
</dbReference>
<reference evidence="6 7" key="1">
    <citation type="submission" date="2020-08" db="EMBL/GenBank/DDBJ databases">
        <title>Lysobacter sp. II4 sp. nov., isolated from soil.</title>
        <authorList>
            <person name="Woo C.Y."/>
            <person name="Kim J."/>
        </authorList>
    </citation>
    <scope>NUCLEOTIDE SEQUENCE [LARGE SCALE GENOMIC DNA]</scope>
    <source>
        <strain evidence="6 7">II4</strain>
    </source>
</reference>
<keyword evidence="7" id="KW-1185">Reference proteome</keyword>
<dbReference type="InterPro" id="IPR003593">
    <property type="entry name" value="AAA+_ATPase"/>
</dbReference>
<dbReference type="InterPro" id="IPR017871">
    <property type="entry name" value="ABC_transporter-like_CS"/>
</dbReference>
<protein>
    <submittedName>
        <fullName evidence="6">ABC transporter ATP-binding protein</fullName>
    </submittedName>
</protein>
<keyword evidence="1" id="KW-0813">Transport</keyword>
<dbReference type="InterPro" id="IPR017911">
    <property type="entry name" value="MacB-like_ATP-bd"/>
</dbReference>
<evidence type="ECO:0000256" key="1">
    <source>
        <dbReference type="ARBA" id="ARBA00022448"/>
    </source>
</evidence>
<sequence>MNRADPLPAQADAAILPHAAASAHALEVSNLGKRVALPSGELTILADVGFTIARGDAVAIVGASGSGKSTLLALMAGLDAPSSGRIVLEGEPMSALDEDGRARVRAERVGFVFQSFQLLPSLTALENVMLPLELRGDADAETPARAILARVGLGERLGHYPRQLSGGEQQRVALARAFVTRPSLLFADEPTGNLDTRTGQAIIELLFELNAAAGTTLVLVTHDEHLAQRCHRMLRLDGGRLVQS</sequence>
<dbReference type="FunFam" id="3.40.50.300:FF:000032">
    <property type="entry name" value="Export ABC transporter ATP-binding protein"/>
    <property type="match status" value="1"/>
</dbReference>
<dbReference type="GO" id="GO:0022857">
    <property type="term" value="F:transmembrane transporter activity"/>
    <property type="evidence" value="ECO:0007669"/>
    <property type="project" value="TreeGrafter"/>
</dbReference>
<keyword evidence="3 6" id="KW-0067">ATP-binding</keyword>
<evidence type="ECO:0000256" key="3">
    <source>
        <dbReference type="ARBA" id="ARBA00022840"/>
    </source>
</evidence>
<dbReference type="GO" id="GO:0016887">
    <property type="term" value="F:ATP hydrolysis activity"/>
    <property type="evidence" value="ECO:0007669"/>
    <property type="project" value="InterPro"/>
</dbReference>
<comment type="similarity">
    <text evidence="4">Belongs to the ABC transporter superfamily. Macrolide exporter (TC 3.A.1.122) family.</text>
</comment>
<name>A0A7H0FUB1_9GAMM</name>
<gene>
    <name evidence="6" type="ORF">H8B22_08790</name>
</gene>